<dbReference type="SUPFAM" id="SSF103473">
    <property type="entry name" value="MFS general substrate transporter"/>
    <property type="match status" value="1"/>
</dbReference>
<keyword evidence="3" id="KW-1185">Reference proteome</keyword>
<evidence type="ECO:0000313" key="3">
    <source>
        <dbReference type="Proteomes" id="UP000462014"/>
    </source>
</evidence>
<dbReference type="Gene3D" id="1.20.1250.20">
    <property type="entry name" value="MFS general substrate transporter like domains"/>
    <property type="match status" value="1"/>
</dbReference>
<feature type="transmembrane region" description="Helical" evidence="1">
    <location>
        <begin position="40"/>
        <end position="58"/>
    </location>
</feature>
<sequence>MMAEEILSSGSAIASVSTVGYLGFLMVPPVVGFIAQAANLRWSFAVMACLGAMMVWMVSKVRED</sequence>
<evidence type="ECO:0000256" key="1">
    <source>
        <dbReference type="SAM" id="Phobius"/>
    </source>
</evidence>
<accession>A0A7K1T1B1</accession>
<comment type="caution">
    <text evidence="2">The sequence shown here is derived from an EMBL/GenBank/DDBJ whole genome shotgun (WGS) entry which is preliminary data.</text>
</comment>
<evidence type="ECO:0000313" key="2">
    <source>
        <dbReference type="EMBL" id="MVN23366.1"/>
    </source>
</evidence>
<dbReference type="AlphaFoldDB" id="A0A7K1T1B1"/>
<keyword evidence="1" id="KW-1133">Transmembrane helix</keyword>
<dbReference type="EMBL" id="WPIK01000023">
    <property type="protein sequence ID" value="MVN23366.1"/>
    <property type="molecule type" value="Genomic_DNA"/>
</dbReference>
<evidence type="ECO:0008006" key="4">
    <source>
        <dbReference type="Google" id="ProtNLM"/>
    </source>
</evidence>
<dbReference type="RefSeq" id="WP_157569520.1">
    <property type="nucleotide sequence ID" value="NZ_WPIK01000023.1"/>
</dbReference>
<keyword evidence="1" id="KW-0812">Transmembrane</keyword>
<gene>
    <name evidence="2" type="ORF">GO621_17720</name>
</gene>
<keyword evidence="1" id="KW-0472">Membrane</keyword>
<feature type="transmembrane region" description="Helical" evidence="1">
    <location>
        <begin position="12"/>
        <end position="34"/>
    </location>
</feature>
<dbReference type="InterPro" id="IPR036259">
    <property type="entry name" value="MFS_trans_sf"/>
</dbReference>
<dbReference type="Proteomes" id="UP000462014">
    <property type="component" value="Unassembled WGS sequence"/>
</dbReference>
<proteinExistence type="predicted"/>
<reference evidence="2 3" key="1">
    <citation type="submission" date="2019-12" db="EMBL/GenBank/DDBJ databases">
        <title>Mucilaginibacter sp. HMF7410 genome sequencing and assembly.</title>
        <authorList>
            <person name="Kang H."/>
            <person name="Cha I."/>
            <person name="Kim H."/>
            <person name="Joh K."/>
        </authorList>
    </citation>
    <scope>NUCLEOTIDE SEQUENCE [LARGE SCALE GENOMIC DNA]</scope>
    <source>
        <strain evidence="2 3">HMF7410</strain>
    </source>
</reference>
<name>A0A7K1T1B1_9SPHI</name>
<organism evidence="2 3">
    <name type="scientific">Mucilaginibacter arboris</name>
    <dbReference type="NCBI Taxonomy" id="2682090"/>
    <lineage>
        <taxon>Bacteria</taxon>
        <taxon>Pseudomonadati</taxon>
        <taxon>Bacteroidota</taxon>
        <taxon>Sphingobacteriia</taxon>
        <taxon>Sphingobacteriales</taxon>
        <taxon>Sphingobacteriaceae</taxon>
        <taxon>Mucilaginibacter</taxon>
    </lineage>
</organism>
<protein>
    <recommendedName>
        <fullName evidence="4">MFS transporter</fullName>
    </recommendedName>
</protein>